<dbReference type="Proteomes" id="UP000572635">
    <property type="component" value="Unassembled WGS sequence"/>
</dbReference>
<accession>A0A7W8VH83</accession>
<feature type="region of interest" description="Disordered" evidence="1">
    <location>
        <begin position="187"/>
        <end position="211"/>
    </location>
</feature>
<evidence type="ECO:0000256" key="1">
    <source>
        <dbReference type="SAM" id="MobiDB-lite"/>
    </source>
</evidence>
<protein>
    <submittedName>
        <fullName evidence="2">Uncharacterized protein</fullName>
    </submittedName>
</protein>
<dbReference type="EMBL" id="JACHDB010000002">
    <property type="protein sequence ID" value="MBB5435953.1"/>
    <property type="molecule type" value="Genomic_DNA"/>
</dbReference>
<evidence type="ECO:0000313" key="2">
    <source>
        <dbReference type="EMBL" id="MBB5435953.1"/>
    </source>
</evidence>
<comment type="caution">
    <text evidence="2">The sequence shown here is derived from an EMBL/GenBank/DDBJ whole genome shotgun (WGS) entry which is preliminary data.</text>
</comment>
<reference evidence="2 3" key="1">
    <citation type="submission" date="2020-08" db="EMBL/GenBank/DDBJ databases">
        <title>Sequencing the genomes of 1000 actinobacteria strains.</title>
        <authorList>
            <person name="Klenk H.-P."/>
        </authorList>
    </citation>
    <scope>NUCLEOTIDE SEQUENCE [LARGE SCALE GENOMIC DNA]</scope>
    <source>
        <strain evidence="2 3">DSM 44551</strain>
    </source>
</reference>
<feature type="compositionally biased region" description="Gly residues" evidence="1">
    <location>
        <begin position="72"/>
        <end position="83"/>
    </location>
</feature>
<proteinExistence type="predicted"/>
<name>A0A7W8VH83_9ACTN</name>
<evidence type="ECO:0000313" key="3">
    <source>
        <dbReference type="Proteomes" id="UP000572635"/>
    </source>
</evidence>
<gene>
    <name evidence="2" type="ORF">HDA36_006101</name>
</gene>
<sequence length="211" mass="21002">MPARARAAAEERGVGSAAFEQGDAQVPPFPEGAFAVAISRGGVRRPGGGVRRHRPGAAAGGRLAATAPDGSVGTGSGRGGGDAGAAPFPDVFAIMGGHLRTPPSVAGAEAGSDEQADAFAPSTPGHWRRYRAGRVSHGCAPSGSATGCCPAGPPGATDFLSGMGPVRHRFRDPPRTPSPRRAAVRAALTPHEGPGGVREPSSMPLTTAVHG</sequence>
<feature type="region of interest" description="Disordered" evidence="1">
    <location>
        <begin position="104"/>
        <end position="124"/>
    </location>
</feature>
<dbReference type="AlphaFoldDB" id="A0A7W8VH83"/>
<feature type="compositionally biased region" description="Low complexity" evidence="1">
    <location>
        <begin position="56"/>
        <end position="71"/>
    </location>
</feature>
<feature type="region of interest" description="Disordered" evidence="1">
    <location>
        <begin position="45"/>
        <end position="84"/>
    </location>
</feature>
<keyword evidence="3" id="KW-1185">Reference proteome</keyword>
<organism evidence="2 3">
    <name type="scientific">Nocardiopsis composta</name>
    <dbReference type="NCBI Taxonomy" id="157465"/>
    <lineage>
        <taxon>Bacteria</taxon>
        <taxon>Bacillati</taxon>
        <taxon>Actinomycetota</taxon>
        <taxon>Actinomycetes</taxon>
        <taxon>Streptosporangiales</taxon>
        <taxon>Nocardiopsidaceae</taxon>
        <taxon>Nocardiopsis</taxon>
    </lineage>
</organism>